<dbReference type="RefSeq" id="WP_174624548.1">
    <property type="nucleotide sequence ID" value="NZ_CADCXN010000013.1"/>
</dbReference>
<gene>
    <name evidence="1" type="ORF">METHB2_110053</name>
</gene>
<proteinExistence type="predicted"/>
<name>A0A8S0W8X8_9GAMM</name>
<organism evidence="1 2">
    <name type="scientific">Candidatus Methylobacter favarea</name>
    <dbReference type="NCBI Taxonomy" id="2707345"/>
    <lineage>
        <taxon>Bacteria</taxon>
        <taxon>Pseudomonadati</taxon>
        <taxon>Pseudomonadota</taxon>
        <taxon>Gammaproteobacteria</taxon>
        <taxon>Methylococcales</taxon>
        <taxon>Methylococcaceae</taxon>
        <taxon>Methylobacter</taxon>
    </lineage>
</organism>
<sequence length="141" mass="16515">MVLSRGNSLCSIEIDVDALSQDENYHYENWQYGSYDDFIKSITARWVRENRFQKTGTIWAWGTPSVNFHHQSYSVYYAVLGMPKEFRKYLDQEVAVLGKYVRARSDYVIPNYANGWSARCHIQDGKAWEVLDTASWKEINV</sequence>
<comment type="caution">
    <text evidence="1">The sequence shown here is derived from an EMBL/GenBank/DDBJ whole genome shotgun (WGS) entry which is preliminary data.</text>
</comment>
<reference evidence="1 2" key="1">
    <citation type="submission" date="2020-02" db="EMBL/GenBank/DDBJ databases">
        <authorList>
            <person name="Hogendoorn C."/>
        </authorList>
    </citation>
    <scope>NUCLEOTIDE SEQUENCE [LARGE SCALE GENOMIC DNA]</scope>
    <source>
        <strain evidence="1">METHB21</strain>
    </source>
</reference>
<dbReference type="EMBL" id="CADCXN010000013">
    <property type="protein sequence ID" value="CAA9889554.1"/>
    <property type="molecule type" value="Genomic_DNA"/>
</dbReference>
<protein>
    <submittedName>
        <fullName evidence="1">Uncharacterized protein</fullName>
    </submittedName>
</protein>
<accession>A0A8S0W8X8</accession>
<evidence type="ECO:0000313" key="2">
    <source>
        <dbReference type="Proteomes" id="UP000494216"/>
    </source>
</evidence>
<dbReference type="Proteomes" id="UP000494216">
    <property type="component" value="Unassembled WGS sequence"/>
</dbReference>
<evidence type="ECO:0000313" key="1">
    <source>
        <dbReference type="EMBL" id="CAA9889554.1"/>
    </source>
</evidence>
<dbReference type="AlphaFoldDB" id="A0A8S0W8X8"/>
<keyword evidence="2" id="KW-1185">Reference proteome</keyword>